<sequence>MAGFKKPADDPEQTALAELTPAVVRGLAEAHADIRQFLRRTLQNEADADDVMQDFYTRVLLRSSQLKREGSARAWLRRVLRSTLNDHLRRQAARRRAEADFARKEAALPPVEAELDSVACLCLYKVLPALKPEYAEVLRRVDLQEQSREAVAAAMGLTPGNLSVRLHRARRALRDVLELTCETCPIHGYLDCGCEYTKRLRFARRPERGTAPM</sequence>
<evidence type="ECO:0000256" key="5">
    <source>
        <dbReference type="ARBA" id="ARBA00023163"/>
    </source>
</evidence>
<evidence type="ECO:0000256" key="4">
    <source>
        <dbReference type="ARBA" id="ARBA00023125"/>
    </source>
</evidence>
<feature type="domain" description="RNA polymerase sigma factor 70 region 4 type 2" evidence="7">
    <location>
        <begin position="121"/>
        <end position="173"/>
    </location>
</feature>
<dbReference type="Pfam" id="PF04542">
    <property type="entry name" value="Sigma70_r2"/>
    <property type="match status" value="1"/>
</dbReference>
<proteinExistence type="inferred from homology"/>
<dbReference type="SUPFAM" id="SSF88946">
    <property type="entry name" value="Sigma2 domain of RNA polymerase sigma factors"/>
    <property type="match status" value="1"/>
</dbReference>
<keyword evidence="9" id="KW-1185">Reference proteome</keyword>
<dbReference type="InterPro" id="IPR013325">
    <property type="entry name" value="RNA_pol_sigma_r2"/>
</dbReference>
<dbReference type="InterPro" id="IPR014284">
    <property type="entry name" value="RNA_pol_sigma-70_dom"/>
</dbReference>
<accession>A0A1Y6C0X3</accession>
<dbReference type="Pfam" id="PF08281">
    <property type="entry name" value="Sigma70_r4_2"/>
    <property type="match status" value="1"/>
</dbReference>
<gene>
    <name evidence="8" type="ORF">SAMN05428998_109125</name>
</gene>
<dbReference type="InterPro" id="IPR007627">
    <property type="entry name" value="RNA_pol_sigma70_r2"/>
</dbReference>
<dbReference type="GO" id="GO:0003677">
    <property type="term" value="F:DNA binding"/>
    <property type="evidence" value="ECO:0007669"/>
    <property type="project" value="UniProtKB-KW"/>
</dbReference>
<dbReference type="PANTHER" id="PTHR43133:SF8">
    <property type="entry name" value="RNA POLYMERASE SIGMA FACTOR HI_1459-RELATED"/>
    <property type="match status" value="1"/>
</dbReference>
<evidence type="ECO:0000259" key="7">
    <source>
        <dbReference type="Pfam" id="PF08281"/>
    </source>
</evidence>
<dbReference type="GO" id="GO:0006352">
    <property type="term" value="P:DNA-templated transcription initiation"/>
    <property type="evidence" value="ECO:0007669"/>
    <property type="project" value="InterPro"/>
</dbReference>
<evidence type="ECO:0000256" key="1">
    <source>
        <dbReference type="ARBA" id="ARBA00010641"/>
    </source>
</evidence>
<dbReference type="InterPro" id="IPR036388">
    <property type="entry name" value="WH-like_DNA-bd_sf"/>
</dbReference>
<keyword evidence="4" id="KW-0238">DNA-binding</keyword>
<dbReference type="PANTHER" id="PTHR43133">
    <property type="entry name" value="RNA POLYMERASE ECF-TYPE SIGMA FACTO"/>
    <property type="match status" value="1"/>
</dbReference>
<dbReference type="GO" id="GO:0016987">
    <property type="term" value="F:sigma factor activity"/>
    <property type="evidence" value="ECO:0007669"/>
    <property type="project" value="UniProtKB-KW"/>
</dbReference>
<organism evidence="8 9">
    <name type="scientific">Tistlia consotensis USBA 355</name>
    <dbReference type="NCBI Taxonomy" id="560819"/>
    <lineage>
        <taxon>Bacteria</taxon>
        <taxon>Pseudomonadati</taxon>
        <taxon>Pseudomonadota</taxon>
        <taxon>Alphaproteobacteria</taxon>
        <taxon>Rhodospirillales</taxon>
        <taxon>Rhodovibrionaceae</taxon>
        <taxon>Tistlia</taxon>
    </lineage>
</organism>
<keyword evidence="5" id="KW-0804">Transcription</keyword>
<evidence type="ECO:0000259" key="6">
    <source>
        <dbReference type="Pfam" id="PF04542"/>
    </source>
</evidence>
<evidence type="ECO:0000256" key="3">
    <source>
        <dbReference type="ARBA" id="ARBA00023082"/>
    </source>
</evidence>
<feature type="domain" description="RNA polymerase sigma-70 region 2" evidence="6">
    <location>
        <begin position="31"/>
        <end position="92"/>
    </location>
</feature>
<dbReference type="Proteomes" id="UP000192917">
    <property type="component" value="Unassembled WGS sequence"/>
</dbReference>
<dbReference type="InterPro" id="IPR039425">
    <property type="entry name" value="RNA_pol_sigma-70-like"/>
</dbReference>
<evidence type="ECO:0000313" key="9">
    <source>
        <dbReference type="Proteomes" id="UP000192917"/>
    </source>
</evidence>
<evidence type="ECO:0000256" key="2">
    <source>
        <dbReference type="ARBA" id="ARBA00023015"/>
    </source>
</evidence>
<comment type="similarity">
    <text evidence="1">Belongs to the sigma-70 factor family. ECF subfamily.</text>
</comment>
<keyword evidence="2" id="KW-0805">Transcription regulation</keyword>
<evidence type="ECO:0000313" key="8">
    <source>
        <dbReference type="EMBL" id="SMF27885.1"/>
    </source>
</evidence>
<dbReference type="Gene3D" id="1.10.1740.10">
    <property type="match status" value="1"/>
</dbReference>
<keyword evidence="3" id="KW-0731">Sigma factor</keyword>
<dbReference type="NCBIfam" id="TIGR02937">
    <property type="entry name" value="sigma70-ECF"/>
    <property type="match status" value="1"/>
</dbReference>
<protein>
    <submittedName>
        <fullName evidence="8">RNA polymerase sigma-70 factor, ECF subfamily</fullName>
    </submittedName>
</protein>
<dbReference type="InterPro" id="IPR013249">
    <property type="entry name" value="RNA_pol_sigma70_r4_t2"/>
</dbReference>
<dbReference type="EMBL" id="FWZX01000009">
    <property type="protein sequence ID" value="SMF27885.1"/>
    <property type="molecule type" value="Genomic_DNA"/>
</dbReference>
<reference evidence="8 9" key="1">
    <citation type="submission" date="2017-04" db="EMBL/GenBank/DDBJ databases">
        <authorList>
            <person name="Afonso C.L."/>
            <person name="Miller P.J."/>
            <person name="Scott M.A."/>
            <person name="Spackman E."/>
            <person name="Goraichik I."/>
            <person name="Dimitrov K.M."/>
            <person name="Suarez D.L."/>
            <person name="Swayne D.E."/>
        </authorList>
    </citation>
    <scope>NUCLEOTIDE SEQUENCE [LARGE SCALE GENOMIC DNA]</scope>
    <source>
        <strain evidence="8 9">USBA 355</strain>
    </source>
</reference>
<dbReference type="Gene3D" id="1.10.10.10">
    <property type="entry name" value="Winged helix-like DNA-binding domain superfamily/Winged helix DNA-binding domain"/>
    <property type="match status" value="1"/>
</dbReference>
<dbReference type="AlphaFoldDB" id="A0A1Y6C0X3"/>
<dbReference type="RefSeq" id="WP_089229704.1">
    <property type="nucleotide sequence ID" value="NZ_FWZX01000009.1"/>
</dbReference>
<dbReference type="SUPFAM" id="SSF88659">
    <property type="entry name" value="Sigma3 and sigma4 domains of RNA polymerase sigma factors"/>
    <property type="match status" value="1"/>
</dbReference>
<name>A0A1Y6C0X3_9PROT</name>
<dbReference type="STRING" id="560819.SAMN05428998_109125"/>
<dbReference type="InterPro" id="IPR013324">
    <property type="entry name" value="RNA_pol_sigma_r3/r4-like"/>
</dbReference>